<dbReference type="GO" id="GO:0006412">
    <property type="term" value="P:translation"/>
    <property type="evidence" value="ECO:0007669"/>
    <property type="project" value="InterPro"/>
</dbReference>
<dbReference type="AlphaFoldDB" id="A0A7S4PMT1"/>
<comment type="similarity">
    <text evidence="1 4">Belongs to the bacterial ribosomal protein bL17 family.</text>
</comment>
<gene>
    <name evidence="5" type="ORF">NAES01612_LOCUS25901</name>
</gene>
<dbReference type="InterPro" id="IPR047859">
    <property type="entry name" value="Ribosomal_bL17_CS"/>
</dbReference>
<dbReference type="GO" id="GO:0015934">
    <property type="term" value="C:large ribosomal subunit"/>
    <property type="evidence" value="ECO:0007669"/>
    <property type="project" value="TreeGrafter"/>
</dbReference>
<dbReference type="InterPro" id="IPR000456">
    <property type="entry name" value="Ribosomal_bL17"/>
</dbReference>
<evidence type="ECO:0008006" key="6">
    <source>
        <dbReference type="Google" id="ProtNLM"/>
    </source>
</evidence>
<dbReference type="Pfam" id="PF01196">
    <property type="entry name" value="Ribosomal_L17"/>
    <property type="match status" value="1"/>
</dbReference>
<reference evidence="5" key="1">
    <citation type="submission" date="2021-01" db="EMBL/GenBank/DDBJ databases">
        <authorList>
            <person name="Corre E."/>
            <person name="Pelletier E."/>
            <person name="Niang G."/>
            <person name="Scheremetjew M."/>
            <person name="Finn R."/>
            <person name="Kale V."/>
            <person name="Holt S."/>
            <person name="Cochrane G."/>
            <person name="Meng A."/>
            <person name="Brown T."/>
            <person name="Cohen L."/>
        </authorList>
    </citation>
    <scope>NUCLEOTIDE SEQUENCE</scope>
    <source>
        <strain evidence="5">SoJaBio B1-5/56/2</strain>
    </source>
</reference>
<dbReference type="PANTHER" id="PTHR14413:SF16">
    <property type="entry name" value="LARGE RIBOSOMAL SUBUNIT PROTEIN BL17M"/>
    <property type="match status" value="1"/>
</dbReference>
<dbReference type="GO" id="GO:0003735">
    <property type="term" value="F:structural constituent of ribosome"/>
    <property type="evidence" value="ECO:0007669"/>
    <property type="project" value="InterPro"/>
</dbReference>
<evidence type="ECO:0000256" key="3">
    <source>
        <dbReference type="ARBA" id="ARBA00023274"/>
    </source>
</evidence>
<dbReference type="InterPro" id="IPR036373">
    <property type="entry name" value="Ribosomal_bL17_sf"/>
</dbReference>
<evidence type="ECO:0000256" key="4">
    <source>
        <dbReference type="RuleBase" id="RU000660"/>
    </source>
</evidence>
<dbReference type="Gene3D" id="3.90.1030.10">
    <property type="entry name" value="Ribosomal protein L17"/>
    <property type="match status" value="1"/>
</dbReference>
<dbReference type="PROSITE" id="PS01167">
    <property type="entry name" value="RIBOSOMAL_L17"/>
    <property type="match status" value="1"/>
</dbReference>
<dbReference type="HAMAP" id="MF_01368">
    <property type="entry name" value="Ribosomal_bL17"/>
    <property type="match status" value="1"/>
</dbReference>
<keyword evidence="3 4" id="KW-0687">Ribonucleoprotein</keyword>
<protein>
    <recommendedName>
        <fullName evidence="6">50S ribosomal protein L17</fullName>
    </recommendedName>
</protein>
<accession>A0A7S4PMT1</accession>
<name>A0A7S4PMT1_9EUKA</name>
<organism evidence="5">
    <name type="scientific">Paramoeba aestuarina</name>
    <dbReference type="NCBI Taxonomy" id="180227"/>
    <lineage>
        <taxon>Eukaryota</taxon>
        <taxon>Amoebozoa</taxon>
        <taxon>Discosea</taxon>
        <taxon>Flabellinia</taxon>
        <taxon>Dactylopodida</taxon>
        <taxon>Paramoebidae</taxon>
        <taxon>Paramoeba</taxon>
    </lineage>
</organism>
<dbReference type="SUPFAM" id="SSF64263">
    <property type="entry name" value="Prokaryotic ribosomal protein L17"/>
    <property type="match status" value="1"/>
</dbReference>
<proteinExistence type="inferred from homology"/>
<keyword evidence="2 4" id="KW-0689">Ribosomal protein</keyword>
<dbReference type="EMBL" id="HBKR01039685">
    <property type="protein sequence ID" value="CAE2340238.1"/>
    <property type="molecule type" value="Transcribed_RNA"/>
</dbReference>
<evidence type="ECO:0000256" key="2">
    <source>
        <dbReference type="ARBA" id="ARBA00022980"/>
    </source>
</evidence>
<dbReference type="NCBIfam" id="TIGR00059">
    <property type="entry name" value="L17"/>
    <property type="match status" value="1"/>
</dbReference>
<evidence type="ECO:0000256" key="1">
    <source>
        <dbReference type="ARBA" id="ARBA00008777"/>
    </source>
</evidence>
<evidence type="ECO:0000313" key="5">
    <source>
        <dbReference type="EMBL" id="CAE2340238.1"/>
    </source>
</evidence>
<sequence>MTFTGKRKRKERKKKNTERMLRYSLRTLTLGRQVVCQSQQTRSFHASSPCEISHRKKLGKLGMDSAHRKATFRNQITQLIKHERIKTTEAKAKELRHFADWIVTLAKKGNLHSRRQALGFVFEKEMVNKAFNEFPARFENRTSGYSRVIKLSKPRTGDKAKMALIEWVDYNNRFRPTDTVDTTAFTDVSELNTEDFSQNETSAPRP</sequence>
<dbReference type="PANTHER" id="PTHR14413">
    <property type="entry name" value="RIBOSOMAL PROTEIN L17"/>
    <property type="match status" value="1"/>
</dbReference>